<gene>
    <name evidence="2" type="ORF">LMG26841_01944</name>
</gene>
<keyword evidence="3" id="KW-1185">Reference proteome</keyword>
<organism evidence="2 3">
    <name type="scientific">Achromobacter dolens</name>
    <dbReference type="NCBI Taxonomy" id="1287738"/>
    <lineage>
        <taxon>Bacteria</taxon>
        <taxon>Pseudomonadati</taxon>
        <taxon>Pseudomonadota</taxon>
        <taxon>Betaproteobacteria</taxon>
        <taxon>Burkholderiales</taxon>
        <taxon>Alcaligenaceae</taxon>
        <taxon>Achromobacter</taxon>
    </lineage>
</organism>
<sequence>MTDDDLAGLYAGGATHLDAATLATAGLDPSSRAWLADHGLPLRPEPAIPLLEFVPPRMHAGGNAAVLVIAREPWADALWIGIAADGRVVTAGADGPPILINSRITHFLHFLAAFQRFQRAASRDDAGPRVYTQAEMQARLDALRQGQGRRASPPASRAPATPALDRPAALRRLEQAWRDCDAAALARGGWWLRIREQLRDGLL</sequence>
<dbReference type="GeneID" id="94355487"/>
<protein>
    <recommendedName>
        <fullName evidence="4">SUKH-4 immunity protein of toxin-antitoxin system</fullName>
    </recommendedName>
</protein>
<reference evidence="2 3" key="1">
    <citation type="submission" date="2020-04" db="EMBL/GenBank/DDBJ databases">
        <authorList>
            <person name="De Canck E."/>
        </authorList>
    </citation>
    <scope>NUCLEOTIDE SEQUENCE [LARGE SCALE GENOMIC DNA]</scope>
    <source>
        <strain evidence="2 3">LMG 26841</strain>
    </source>
</reference>
<evidence type="ECO:0000256" key="1">
    <source>
        <dbReference type="SAM" id="MobiDB-lite"/>
    </source>
</evidence>
<name>A0A6S7CT47_9BURK</name>
<feature type="compositionally biased region" description="Low complexity" evidence="1">
    <location>
        <begin position="149"/>
        <end position="163"/>
    </location>
</feature>
<feature type="region of interest" description="Disordered" evidence="1">
    <location>
        <begin position="143"/>
        <end position="164"/>
    </location>
</feature>
<dbReference type="AlphaFoldDB" id="A0A6S7CT47"/>
<accession>A0A6S7CT47</accession>
<proteinExistence type="predicted"/>
<dbReference type="RefSeq" id="WP_054503573.1">
    <property type="nucleotide sequence ID" value="NZ_CADIKN010000009.1"/>
</dbReference>
<evidence type="ECO:0008006" key="4">
    <source>
        <dbReference type="Google" id="ProtNLM"/>
    </source>
</evidence>
<dbReference type="Proteomes" id="UP000494272">
    <property type="component" value="Unassembled WGS sequence"/>
</dbReference>
<evidence type="ECO:0000313" key="2">
    <source>
        <dbReference type="EMBL" id="CAB3850878.1"/>
    </source>
</evidence>
<dbReference type="EMBL" id="CADIKW010000003">
    <property type="protein sequence ID" value="CAB3850878.1"/>
    <property type="molecule type" value="Genomic_DNA"/>
</dbReference>
<evidence type="ECO:0000313" key="3">
    <source>
        <dbReference type="Proteomes" id="UP000494272"/>
    </source>
</evidence>